<dbReference type="InterPro" id="IPR011564">
    <property type="entry name" value="Telomer_end-bd_POT1/Cdc13"/>
</dbReference>
<dbReference type="GO" id="GO:0016233">
    <property type="term" value="P:telomere capping"/>
    <property type="evidence" value="ECO:0007669"/>
    <property type="project" value="TreeGrafter"/>
</dbReference>
<dbReference type="GO" id="GO:0010521">
    <property type="term" value="F:telomerase inhibitor activity"/>
    <property type="evidence" value="ECO:0007669"/>
    <property type="project" value="TreeGrafter"/>
</dbReference>
<evidence type="ECO:0000256" key="7">
    <source>
        <dbReference type="ARBA" id="ARBA00023125"/>
    </source>
</evidence>
<dbReference type="Pfam" id="PF21375">
    <property type="entry name" value="POT1_C_insert"/>
    <property type="match status" value="1"/>
</dbReference>
<evidence type="ECO:0000259" key="11">
    <source>
        <dbReference type="SMART" id="SM00976"/>
    </source>
</evidence>
<dbReference type="CDD" id="cd04497">
    <property type="entry name" value="hPOT1_OB1_like"/>
    <property type="match status" value="1"/>
</dbReference>
<evidence type="ECO:0000256" key="10">
    <source>
        <dbReference type="SAM" id="MobiDB-lite"/>
    </source>
</evidence>
<evidence type="ECO:0000256" key="5">
    <source>
        <dbReference type="ARBA" id="ARBA00022454"/>
    </source>
</evidence>
<proteinExistence type="inferred from homology"/>
<dbReference type="InterPro" id="IPR032042">
    <property type="entry name" value="POT1PC"/>
</dbReference>
<accession>A0A8C9RSR1</accession>
<evidence type="ECO:0000256" key="3">
    <source>
        <dbReference type="ARBA" id="ARBA00008442"/>
    </source>
</evidence>
<evidence type="ECO:0000256" key="9">
    <source>
        <dbReference type="ARBA" id="ARBA00084040"/>
    </source>
</evidence>
<dbReference type="SMART" id="SM00976">
    <property type="entry name" value="Telo_bind"/>
    <property type="match status" value="1"/>
</dbReference>
<keyword evidence="13" id="KW-1185">Reference proteome</keyword>
<dbReference type="GeneTree" id="ENSGT00390000018285"/>
<keyword evidence="8" id="KW-0539">Nucleus</keyword>
<dbReference type="RefSeq" id="XP_029103906.1">
    <property type="nucleotide sequence ID" value="XM_029248073.1"/>
</dbReference>
<comment type="subcellular location">
    <subcellularLocation>
        <location evidence="2">Chromosome</location>
        <location evidence="2">Telomere</location>
    </subcellularLocation>
    <subcellularLocation>
        <location evidence="1">Nucleus</location>
    </subcellularLocation>
</comment>
<evidence type="ECO:0000256" key="6">
    <source>
        <dbReference type="ARBA" id="ARBA00022895"/>
    </source>
</evidence>
<evidence type="ECO:0000256" key="2">
    <source>
        <dbReference type="ARBA" id="ARBA00004574"/>
    </source>
</evidence>
<dbReference type="AlphaFoldDB" id="A0A8C9RSR1"/>
<keyword evidence="6" id="KW-0779">Telomere</keyword>
<evidence type="ECO:0000313" key="13">
    <source>
        <dbReference type="Proteomes" id="UP000694397"/>
    </source>
</evidence>
<dbReference type="GO" id="GO:0005654">
    <property type="term" value="C:nucleoplasm"/>
    <property type="evidence" value="ECO:0007669"/>
    <property type="project" value="UniProtKB-ARBA"/>
</dbReference>
<dbReference type="FunFam" id="2.40.50.140:FF:000138">
    <property type="entry name" value="Protection of telomeres 1 homolog"/>
    <property type="match status" value="1"/>
</dbReference>
<reference evidence="12 13" key="1">
    <citation type="submission" date="2019-04" db="EMBL/GenBank/DDBJ databases">
        <authorList>
            <consortium name="Wellcome Sanger Institute Data Sharing"/>
        </authorList>
    </citation>
    <scope>NUCLEOTIDE SEQUENCE [LARGE SCALE GENOMIC DNA]</scope>
</reference>
<reference evidence="12" key="3">
    <citation type="submission" date="2025-09" db="UniProtKB">
        <authorList>
            <consortium name="Ensembl"/>
        </authorList>
    </citation>
    <scope>IDENTIFICATION</scope>
</reference>
<organism evidence="12 13">
    <name type="scientific">Scleropages formosus</name>
    <name type="common">Asian bonytongue</name>
    <name type="synonym">Osteoglossum formosum</name>
    <dbReference type="NCBI Taxonomy" id="113540"/>
    <lineage>
        <taxon>Eukaryota</taxon>
        <taxon>Metazoa</taxon>
        <taxon>Chordata</taxon>
        <taxon>Craniata</taxon>
        <taxon>Vertebrata</taxon>
        <taxon>Euteleostomi</taxon>
        <taxon>Actinopterygii</taxon>
        <taxon>Neopterygii</taxon>
        <taxon>Teleostei</taxon>
        <taxon>Osteoglossocephala</taxon>
        <taxon>Osteoglossomorpha</taxon>
        <taxon>Osteoglossiformes</taxon>
        <taxon>Osteoglossidae</taxon>
        <taxon>Scleropages</taxon>
    </lineage>
</organism>
<evidence type="ECO:0000313" key="12">
    <source>
        <dbReference type="Ensembl" id="ENSSFOP00015017802.1"/>
    </source>
</evidence>
<evidence type="ECO:0000256" key="4">
    <source>
        <dbReference type="ARBA" id="ARBA00015253"/>
    </source>
</evidence>
<dbReference type="GO" id="GO:0032210">
    <property type="term" value="P:regulation of telomere maintenance via telomerase"/>
    <property type="evidence" value="ECO:0007669"/>
    <property type="project" value="TreeGrafter"/>
</dbReference>
<dbReference type="Ensembl" id="ENSSFOT00015018005.2">
    <property type="protein sequence ID" value="ENSSFOP00015017802.1"/>
    <property type="gene ID" value="ENSSFOG00015011445.2"/>
</dbReference>
<dbReference type="RefSeq" id="XP_029103905.1">
    <property type="nucleotide sequence ID" value="XM_029248072.1"/>
</dbReference>
<dbReference type="InterPro" id="IPR012340">
    <property type="entry name" value="NA-bd_OB-fold"/>
</dbReference>
<dbReference type="InterPro" id="IPR048953">
    <property type="entry name" value="POT1_C_insert"/>
</dbReference>
<dbReference type="CDD" id="cd04498">
    <property type="entry name" value="hPOT1_OB2"/>
    <property type="match status" value="1"/>
</dbReference>
<dbReference type="OrthoDB" id="2186770at2759"/>
<dbReference type="PANTHER" id="PTHR14513">
    <property type="entry name" value="PROTECTION OF TELOMERES 1"/>
    <property type="match status" value="1"/>
</dbReference>
<dbReference type="SUPFAM" id="SSF50249">
    <property type="entry name" value="Nucleic acid-binding proteins"/>
    <property type="match status" value="2"/>
</dbReference>
<evidence type="ECO:0000256" key="8">
    <source>
        <dbReference type="ARBA" id="ARBA00023242"/>
    </source>
</evidence>
<feature type="region of interest" description="Disordered" evidence="10">
    <location>
        <begin position="144"/>
        <end position="164"/>
    </location>
</feature>
<dbReference type="RefSeq" id="XP_029103907.1">
    <property type="nucleotide sequence ID" value="XM_029248074.1"/>
</dbReference>
<evidence type="ECO:0000256" key="1">
    <source>
        <dbReference type="ARBA" id="ARBA00004123"/>
    </source>
</evidence>
<dbReference type="CDD" id="cd20374">
    <property type="entry name" value="Pot1C"/>
    <property type="match status" value="1"/>
</dbReference>
<comment type="similarity">
    <text evidence="3">Belongs to the telombin family.</text>
</comment>
<dbReference type="GO" id="GO:0000783">
    <property type="term" value="C:nuclear telomere cap complex"/>
    <property type="evidence" value="ECO:0007669"/>
    <property type="project" value="TreeGrafter"/>
</dbReference>
<gene>
    <name evidence="12" type="primary">POT1</name>
    <name evidence="12" type="synonym">pot1</name>
</gene>
<dbReference type="FunFam" id="2.40.50.140:FF:000119">
    <property type="entry name" value="Protection of telomeres 1 homolog"/>
    <property type="match status" value="1"/>
</dbReference>
<keyword evidence="5" id="KW-0158">Chromosome</keyword>
<dbReference type="KEGG" id="sfm:108931580"/>
<dbReference type="Pfam" id="PF16686">
    <property type="entry name" value="POT1PC"/>
    <property type="match status" value="1"/>
</dbReference>
<keyword evidence="7" id="KW-0238">DNA-binding</keyword>
<protein>
    <recommendedName>
        <fullName evidence="4">Protection of telomeres protein 1</fullName>
    </recommendedName>
    <alternativeName>
        <fullName evidence="9">POT1-like telomere end-binding protein</fullName>
    </alternativeName>
</protein>
<dbReference type="InterPro" id="IPR028389">
    <property type="entry name" value="POT1"/>
</dbReference>
<dbReference type="Pfam" id="PF02765">
    <property type="entry name" value="POT1"/>
    <property type="match status" value="1"/>
</dbReference>
<reference evidence="12" key="2">
    <citation type="submission" date="2025-08" db="UniProtKB">
        <authorList>
            <consortium name="Ensembl"/>
        </authorList>
    </citation>
    <scope>IDENTIFICATION</scope>
</reference>
<dbReference type="CTD" id="25913"/>
<dbReference type="Gene3D" id="2.40.50.140">
    <property type="entry name" value="Nucleic acid-binding proteins"/>
    <property type="match status" value="2"/>
</dbReference>
<feature type="domain" description="Telomeric single stranded DNA binding POT1/Cdc13" evidence="11">
    <location>
        <begin position="170"/>
        <end position="300"/>
    </location>
</feature>
<dbReference type="Proteomes" id="UP000694397">
    <property type="component" value="Chromosome 2"/>
</dbReference>
<dbReference type="PANTHER" id="PTHR14513:SF0">
    <property type="entry name" value="PROTECTION OF TELOMERES PROTEIN 1"/>
    <property type="match status" value="1"/>
</dbReference>
<sequence length="777" mass="86193">MQIRVVDAAANAGPQVPAHLQRIFIPQLTLSSICTHKFVKGKVIQKCPLVDLDKDNYILKTVIQEHKPQHDVPPGLTDINVIFFGKLAKEFLETVQQEDVVVLTGFTIGRSPTAIKDGLHSCYLQLAGGEAHVYVFPGSTPTPGLTTSTSTNSTGTTVSTSENPKPKYTYTPLKDLKPGMIVNIYGVVTFFKQPFRTKGTDYCSTLKITDESSVKIGCSVFSEKVEEHPKVFKNGDIIRLHRVKVQFFNGSVNVVTSLGFSVLTFDGSVGTPIVPCTSSRNFHFSEQDKQTVERLRQWATNQALLAAPSTVQLAHVQPSMYFDLTCQLLAKAKMDGSCTLLKVWDGTRCAHPLLNVFVKPEALEGSVNVASGTDLVANVLVYDNHVEVAQELKPGTFLRIYNLHAILQTTSTTPSHLCFHLHGGTSYGRGLRVLPKDSLDLQQLHRTLELVTTSCEEALDDPVDIWSTPPESLNALLDEKETAAVRTCDHTLEQVPLSNVKSCTPPRLFHVRAQVRSFQPRRLYQALKLRCPHCRALFDIPDDEALASVFQKAIRGVRFGSLSWAATGFLDSSETGRKIAIHLPNWDKEELIFLEGATLEEVCCISKNLSNIVPVRSCGESMVPMDLSVPFLFQGKKRHYGCRDCSSVRHLEDFTCEEDEWNAKPISEVLGIQPLQYALLMKMELEDESGSLETLLWDDAEKFFQVTAADVAVSQELQNKIQWTMNRLCPPGSTIAERPWLELCIAVYTVEEGGRSTVCYQVLNTESTGPHVTPAQE</sequence>
<name>A0A8C9RSR1_SCLFO</name>
<dbReference type="GeneID" id="108931580"/>
<feature type="compositionally biased region" description="Low complexity" evidence="10">
    <location>
        <begin position="144"/>
        <end position="161"/>
    </location>
</feature>
<dbReference type="GO" id="GO:0098505">
    <property type="term" value="F:G-rich strand telomeric DNA binding"/>
    <property type="evidence" value="ECO:0007669"/>
    <property type="project" value="TreeGrafter"/>
</dbReference>